<gene>
    <name evidence="17" type="ORF">EZV62_023119</name>
</gene>
<dbReference type="GO" id="GO:0005509">
    <property type="term" value="F:calcium ion binding"/>
    <property type="evidence" value="ECO:0007669"/>
    <property type="project" value="InterPro"/>
</dbReference>
<evidence type="ECO:0000256" key="2">
    <source>
        <dbReference type="ARBA" id="ARBA00012513"/>
    </source>
</evidence>
<evidence type="ECO:0000259" key="15">
    <source>
        <dbReference type="PROSITE" id="PS50011"/>
    </source>
</evidence>
<keyword evidence="10" id="KW-0106">Calcium</keyword>
<keyword evidence="9" id="KW-0418">Kinase</keyword>
<evidence type="ECO:0000256" key="4">
    <source>
        <dbReference type="ARBA" id="ARBA00022553"/>
    </source>
</evidence>
<dbReference type="GO" id="GO:0004674">
    <property type="term" value="F:protein serine/threonine kinase activity"/>
    <property type="evidence" value="ECO:0007669"/>
    <property type="project" value="UniProtKB-KW"/>
</dbReference>
<dbReference type="CDD" id="cd15898">
    <property type="entry name" value="EFh_PI-PLC"/>
    <property type="match status" value="1"/>
</dbReference>
<dbReference type="InterPro" id="IPR018247">
    <property type="entry name" value="EF_Hand_1_Ca_BS"/>
</dbReference>
<dbReference type="GO" id="GO:0005524">
    <property type="term" value="F:ATP binding"/>
    <property type="evidence" value="ECO:0007669"/>
    <property type="project" value="UniProtKB-KW"/>
</dbReference>
<comment type="catalytic activity">
    <reaction evidence="13">
        <text>L-seryl-[protein] + ATP = O-phospho-L-seryl-[protein] + ADP + H(+)</text>
        <dbReference type="Rhea" id="RHEA:17989"/>
        <dbReference type="Rhea" id="RHEA-COMP:9863"/>
        <dbReference type="Rhea" id="RHEA-COMP:11604"/>
        <dbReference type="ChEBI" id="CHEBI:15378"/>
        <dbReference type="ChEBI" id="CHEBI:29999"/>
        <dbReference type="ChEBI" id="CHEBI:30616"/>
        <dbReference type="ChEBI" id="CHEBI:83421"/>
        <dbReference type="ChEBI" id="CHEBI:456216"/>
        <dbReference type="EC" id="2.7.11.1"/>
    </reaction>
</comment>
<proteinExistence type="inferred from homology"/>
<feature type="compositionally biased region" description="Pro residues" evidence="14">
    <location>
        <begin position="26"/>
        <end position="42"/>
    </location>
</feature>
<dbReference type="EMBL" id="VAHF01000011">
    <property type="protein sequence ID" value="TXG50595.1"/>
    <property type="molecule type" value="Genomic_DNA"/>
</dbReference>
<evidence type="ECO:0000256" key="8">
    <source>
        <dbReference type="ARBA" id="ARBA00022741"/>
    </source>
</evidence>
<evidence type="ECO:0000256" key="11">
    <source>
        <dbReference type="ARBA" id="ARBA00022840"/>
    </source>
</evidence>
<dbReference type="Proteomes" id="UP000323000">
    <property type="component" value="Chromosome 11"/>
</dbReference>
<sequence length="508" mass="56723">MNANKNSLTCSMTNFKTRLDQISNPHLPPQPQPTRRPPPLPMPSGVCSAGPWRTSGPPKSSAAASSALLTWSHTKKPNNNSLASPSPLASSSTVTTSKTSAARSRSCTTSPATGEIFDFGRNIVELKAAYEDRHSVNLIMELCAGGELFDRIIAKGHYSERAAANLCRQMVTVVQYCHAMGVMHRDLKPENFLLSADEDSPLKAMDFRLSVFFKPGEVFRDLVGSAYYVAPEVLHRSYGAEADIWSAGVILYILLSGVPPFWGENEQGIFDAVLRGHIDFSSDPWPSISSSAKDLVKKMMCDHLWMRVDGDASDKPLDIAVLTGMKQFRAMNKLKKVALKVIAENLSEEEIMGLKEIFKSMDTDNSGTITYEELKAGLPKLGTRLSESEIRQLMEAADVDGNGTIDYVEFITATMHMNRMEREEHLYNAFEYFGKDRNGYITMEELEHALKKYNMGDEKPIKEIIAEVDTRTMIHIQMLLQDGRINYDEFVAMMRKGNPDMAANRRRK</sequence>
<dbReference type="SMART" id="SM00054">
    <property type="entry name" value="EFh"/>
    <property type="match status" value="4"/>
</dbReference>
<dbReference type="PROSITE" id="PS00108">
    <property type="entry name" value="PROTEIN_KINASE_ST"/>
    <property type="match status" value="1"/>
</dbReference>
<reference evidence="18" key="1">
    <citation type="journal article" date="2019" name="Gigascience">
        <title>De novo genome assembly of the endangered Acer yangbiense, a plant species with extremely small populations endemic to Yunnan Province, China.</title>
        <authorList>
            <person name="Yang J."/>
            <person name="Wariss H.M."/>
            <person name="Tao L."/>
            <person name="Zhang R."/>
            <person name="Yun Q."/>
            <person name="Hollingsworth P."/>
            <person name="Dao Z."/>
            <person name="Luo G."/>
            <person name="Guo H."/>
            <person name="Ma Y."/>
            <person name="Sun W."/>
        </authorList>
    </citation>
    <scope>NUCLEOTIDE SEQUENCE [LARGE SCALE GENOMIC DNA]</scope>
    <source>
        <strain evidence="18">cv. Malutang</strain>
    </source>
</reference>
<dbReference type="PANTHER" id="PTHR24349">
    <property type="entry name" value="SERINE/THREONINE-PROTEIN KINASE"/>
    <property type="match status" value="1"/>
</dbReference>
<dbReference type="InterPro" id="IPR011992">
    <property type="entry name" value="EF-hand-dom_pair"/>
</dbReference>
<evidence type="ECO:0000313" key="18">
    <source>
        <dbReference type="Proteomes" id="UP000323000"/>
    </source>
</evidence>
<dbReference type="SUPFAM" id="SSF47473">
    <property type="entry name" value="EF-hand"/>
    <property type="match status" value="1"/>
</dbReference>
<evidence type="ECO:0000256" key="12">
    <source>
        <dbReference type="ARBA" id="ARBA00047899"/>
    </source>
</evidence>
<keyword evidence="11" id="KW-0067">ATP-binding</keyword>
<dbReference type="InterPro" id="IPR008271">
    <property type="entry name" value="Ser/Thr_kinase_AS"/>
</dbReference>
<comment type="caution">
    <text evidence="17">The sequence shown here is derived from an EMBL/GenBank/DDBJ whole genome shotgun (WGS) entry which is preliminary data.</text>
</comment>
<evidence type="ECO:0000256" key="10">
    <source>
        <dbReference type="ARBA" id="ARBA00022837"/>
    </source>
</evidence>
<name>A0A5C7H1F3_9ROSI</name>
<comment type="similarity">
    <text evidence="1">Belongs to the protein kinase superfamily. CAMK Ser/Thr protein kinase family. CaMK subfamily.</text>
</comment>
<dbReference type="AlphaFoldDB" id="A0A5C7H1F3"/>
<dbReference type="CDD" id="cd05117">
    <property type="entry name" value="STKc_CAMK"/>
    <property type="match status" value="1"/>
</dbReference>
<dbReference type="CDD" id="cd00051">
    <property type="entry name" value="EFh"/>
    <property type="match status" value="1"/>
</dbReference>
<comment type="catalytic activity">
    <reaction evidence="12">
        <text>L-threonyl-[protein] + ATP = O-phospho-L-threonyl-[protein] + ADP + H(+)</text>
        <dbReference type="Rhea" id="RHEA:46608"/>
        <dbReference type="Rhea" id="RHEA-COMP:11060"/>
        <dbReference type="Rhea" id="RHEA-COMP:11605"/>
        <dbReference type="ChEBI" id="CHEBI:15378"/>
        <dbReference type="ChEBI" id="CHEBI:30013"/>
        <dbReference type="ChEBI" id="CHEBI:30616"/>
        <dbReference type="ChEBI" id="CHEBI:61977"/>
        <dbReference type="ChEBI" id="CHEBI:456216"/>
        <dbReference type="EC" id="2.7.11.1"/>
    </reaction>
</comment>
<organism evidence="17 18">
    <name type="scientific">Acer yangbiense</name>
    <dbReference type="NCBI Taxonomy" id="1000413"/>
    <lineage>
        <taxon>Eukaryota</taxon>
        <taxon>Viridiplantae</taxon>
        <taxon>Streptophyta</taxon>
        <taxon>Embryophyta</taxon>
        <taxon>Tracheophyta</taxon>
        <taxon>Spermatophyta</taxon>
        <taxon>Magnoliopsida</taxon>
        <taxon>eudicotyledons</taxon>
        <taxon>Gunneridae</taxon>
        <taxon>Pentapetalae</taxon>
        <taxon>rosids</taxon>
        <taxon>malvids</taxon>
        <taxon>Sapindales</taxon>
        <taxon>Sapindaceae</taxon>
        <taxon>Hippocastanoideae</taxon>
        <taxon>Acereae</taxon>
        <taxon>Acer</taxon>
    </lineage>
</organism>
<dbReference type="PROSITE" id="PS50222">
    <property type="entry name" value="EF_HAND_2"/>
    <property type="match status" value="3"/>
</dbReference>
<dbReference type="EC" id="2.7.11.1" evidence="2"/>
<evidence type="ECO:0000256" key="6">
    <source>
        <dbReference type="ARBA" id="ARBA00022723"/>
    </source>
</evidence>
<evidence type="ECO:0000256" key="1">
    <source>
        <dbReference type="ARBA" id="ARBA00005354"/>
    </source>
</evidence>
<dbReference type="Gene3D" id="1.10.238.10">
    <property type="entry name" value="EF-hand"/>
    <property type="match status" value="1"/>
</dbReference>
<feature type="region of interest" description="Disordered" evidence="14">
    <location>
        <begin position="21"/>
        <end position="109"/>
    </location>
</feature>
<feature type="domain" description="EF-hand" evidence="16">
    <location>
        <begin position="349"/>
        <end position="384"/>
    </location>
</feature>
<evidence type="ECO:0000256" key="7">
    <source>
        <dbReference type="ARBA" id="ARBA00022737"/>
    </source>
</evidence>
<protein>
    <recommendedName>
        <fullName evidence="2">non-specific serine/threonine protein kinase</fullName>
        <ecNumber evidence="2">2.7.11.1</ecNumber>
    </recommendedName>
</protein>
<dbReference type="InterPro" id="IPR000719">
    <property type="entry name" value="Prot_kinase_dom"/>
</dbReference>
<dbReference type="PROSITE" id="PS50011">
    <property type="entry name" value="PROTEIN_KINASE_DOM"/>
    <property type="match status" value="1"/>
</dbReference>
<keyword evidence="8" id="KW-0547">Nucleotide-binding</keyword>
<dbReference type="InterPro" id="IPR002048">
    <property type="entry name" value="EF_hand_dom"/>
</dbReference>
<dbReference type="InterPro" id="IPR050205">
    <property type="entry name" value="CDPK_Ser/Thr_kinases"/>
</dbReference>
<feature type="domain" description="Protein kinase" evidence="15">
    <location>
        <begin position="1"/>
        <end position="321"/>
    </location>
</feature>
<dbReference type="FunFam" id="1.10.510.10:FF:000178">
    <property type="entry name" value="Calcium-dependent protein kinase 5"/>
    <property type="match status" value="1"/>
</dbReference>
<dbReference type="SUPFAM" id="SSF56112">
    <property type="entry name" value="Protein kinase-like (PK-like)"/>
    <property type="match status" value="1"/>
</dbReference>
<dbReference type="Pfam" id="PF00069">
    <property type="entry name" value="Pkinase"/>
    <property type="match status" value="1"/>
</dbReference>
<keyword evidence="4" id="KW-0597">Phosphoprotein</keyword>
<dbReference type="Pfam" id="PF13499">
    <property type="entry name" value="EF-hand_7"/>
    <property type="match status" value="2"/>
</dbReference>
<evidence type="ECO:0000256" key="5">
    <source>
        <dbReference type="ARBA" id="ARBA00022679"/>
    </source>
</evidence>
<evidence type="ECO:0000256" key="9">
    <source>
        <dbReference type="ARBA" id="ARBA00022777"/>
    </source>
</evidence>
<dbReference type="OrthoDB" id="40902at2759"/>
<dbReference type="PROSITE" id="PS00018">
    <property type="entry name" value="EF_HAND_1"/>
    <property type="match status" value="2"/>
</dbReference>
<evidence type="ECO:0000256" key="14">
    <source>
        <dbReference type="SAM" id="MobiDB-lite"/>
    </source>
</evidence>
<feature type="domain" description="EF-hand" evidence="16">
    <location>
        <begin position="385"/>
        <end position="420"/>
    </location>
</feature>
<feature type="domain" description="EF-hand" evidence="16">
    <location>
        <begin position="421"/>
        <end position="456"/>
    </location>
</feature>
<evidence type="ECO:0000256" key="13">
    <source>
        <dbReference type="ARBA" id="ARBA00048679"/>
    </source>
</evidence>
<keyword evidence="7" id="KW-0677">Repeat</keyword>
<feature type="compositionally biased region" description="Low complexity" evidence="14">
    <location>
        <begin position="77"/>
        <end position="109"/>
    </location>
</feature>
<evidence type="ECO:0000313" key="17">
    <source>
        <dbReference type="EMBL" id="TXG50595.1"/>
    </source>
</evidence>
<dbReference type="SMART" id="SM00220">
    <property type="entry name" value="S_TKc"/>
    <property type="match status" value="1"/>
</dbReference>
<keyword evidence="6" id="KW-0479">Metal-binding</keyword>
<keyword evidence="5" id="KW-0808">Transferase</keyword>
<dbReference type="Gene3D" id="1.10.510.10">
    <property type="entry name" value="Transferase(Phosphotransferase) domain 1"/>
    <property type="match status" value="1"/>
</dbReference>
<evidence type="ECO:0000256" key="3">
    <source>
        <dbReference type="ARBA" id="ARBA00022527"/>
    </source>
</evidence>
<dbReference type="Gene3D" id="3.30.200.20">
    <property type="entry name" value="Phosphorylase Kinase, domain 1"/>
    <property type="match status" value="1"/>
</dbReference>
<keyword evidence="3" id="KW-0723">Serine/threonine-protein kinase</keyword>
<keyword evidence="18" id="KW-1185">Reference proteome</keyword>
<evidence type="ECO:0000259" key="16">
    <source>
        <dbReference type="PROSITE" id="PS50222"/>
    </source>
</evidence>
<accession>A0A5C7H1F3</accession>
<dbReference type="FunFam" id="1.10.238.10:FF:000015">
    <property type="entry name" value="Calcium-dependent protein kinase 1"/>
    <property type="match status" value="1"/>
</dbReference>
<dbReference type="InterPro" id="IPR011009">
    <property type="entry name" value="Kinase-like_dom_sf"/>
</dbReference>